<protein>
    <submittedName>
        <fullName evidence="1">Uncharacterized protein</fullName>
    </submittedName>
</protein>
<proteinExistence type="predicted"/>
<name>A0A418AMX9_9STRA</name>
<dbReference type="Proteomes" id="UP000285060">
    <property type="component" value="Unassembled WGS sequence"/>
</dbReference>
<gene>
    <name evidence="1" type="ORF">DYB32_007855</name>
</gene>
<evidence type="ECO:0000313" key="2">
    <source>
        <dbReference type="Proteomes" id="UP000285060"/>
    </source>
</evidence>
<keyword evidence="2" id="KW-1185">Reference proteome</keyword>
<organism evidence="1 2">
    <name type="scientific">Aphanomyces invadans</name>
    <dbReference type="NCBI Taxonomy" id="157072"/>
    <lineage>
        <taxon>Eukaryota</taxon>
        <taxon>Sar</taxon>
        <taxon>Stramenopiles</taxon>
        <taxon>Oomycota</taxon>
        <taxon>Saprolegniomycetes</taxon>
        <taxon>Saprolegniales</taxon>
        <taxon>Verrucalvaceae</taxon>
        <taxon>Aphanomyces</taxon>
    </lineage>
</organism>
<dbReference type="AlphaFoldDB" id="A0A418AMX9"/>
<sequence length="679" mass="75592">MTPFVSEINEDMLRQFEEELDGQRAKVEQARELIKHKKSLAIRKKAEEMRAAVADLDKIVVESRETRKTLRKQLLERKALMKTQVAAHQELQRTTWNVERAHHLEAVALKRLELERIHDEQRRMETLLDVATIELDAIEGEKQRRQESIDVQLKRILDKGTVLKQQLVEGHLNVPQVRQTIQDEGYDHFVEECHGLRRQQQQQRLLELHARQKQLNTDRAKLLADEDVLRQQIHQHVSTDTVQDDLRGREPILPSSMPFPECDDCVDDVLAQASQFLAAGDATLSALQESIVNKCNVAHTNAACFPAAYDGSLGRESYPPSLLAARDMAQSIVWDVVNDLPPSMFETIRSLKQQRELVLMDLAASTVVRQRLDPPQPVRISSIQTFGTHVLVSASSQLQLWTTRPVKDRALSIVFHLTKDDLQSVGHKLQDVTTGCFVPAASLAGTPTSILVGTADGSICRLNRSTDDCRAVFGADLVPRPCLANTMSPMILPPNPRQTLYQFHRAAIIFLATVGHPLSPSFLSVDATGVVCRWDNDNWTGFGWFEPAQSVQLVGSGVVQSCLLAPDTSRLVVFTFEGSKRQGAFVQVAWEPSLSVLPVVIRIGCEAPPPPFTLLPSPAALSRTSCDCVLVMGSSLALYSLATDRRMVRAVVVATIEEILSQFLPHPTSSTMLSSPTLA</sequence>
<accession>A0A418AMX9</accession>
<dbReference type="SUPFAM" id="SSF50998">
    <property type="entry name" value="Quinoprotein alcohol dehydrogenase-like"/>
    <property type="match status" value="1"/>
</dbReference>
<comment type="caution">
    <text evidence="1">The sequence shown here is derived from an EMBL/GenBank/DDBJ whole genome shotgun (WGS) entry which is preliminary data.</text>
</comment>
<dbReference type="EMBL" id="QUSY01001080">
    <property type="protein sequence ID" value="RHY26125.1"/>
    <property type="molecule type" value="Genomic_DNA"/>
</dbReference>
<reference evidence="1 2" key="1">
    <citation type="submission" date="2018-08" db="EMBL/GenBank/DDBJ databases">
        <title>Aphanomyces genome sequencing and annotation.</title>
        <authorList>
            <person name="Minardi D."/>
            <person name="Oidtmann B."/>
            <person name="Van Der Giezen M."/>
            <person name="Studholme D.J."/>
        </authorList>
    </citation>
    <scope>NUCLEOTIDE SEQUENCE [LARGE SCALE GENOMIC DNA]</scope>
    <source>
        <strain evidence="1 2">NJM0002</strain>
    </source>
</reference>
<evidence type="ECO:0000313" key="1">
    <source>
        <dbReference type="EMBL" id="RHY26125.1"/>
    </source>
</evidence>
<dbReference type="VEuPathDB" id="FungiDB:H310_07577"/>
<dbReference type="InterPro" id="IPR011047">
    <property type="entry name" value="Quinoprotein_ADH-like_sf"/>
</dbReference>